<evidence type="ECO:0000259" key="2">
    <source>
        <dbReference type="Pfam" id="PF00931"/>
    </source>
</evidence>
<dbReference type="InterPro" id="IPR027417">
    <property type="entry name" value="P-loop_NTPase"/>
</dbReference>
<sequence>MEIPQQLIKKIQQNNLVIFAGAGISINAGLPNWNNLIDTILEGLGNKEPKSEKFKAALKDELFTPIEILNKIKHLKSESIEIFYQELSKYNNCEPTTIHKKIGELSNKIITTNYDELLEKELSSFEKIVYTNTYKVAKLSEIDRYIYKIHGDINEPDKCILFPSEYENLYSIDEKSSVFELKKIISDKSVLFIGFSLNDPYIDYIFNYVNNLYSGFTPEHFIITTQKNKEWPNKITPIILDDFSKLSSLLDELIKIKVTQKEEIEEIQQELKNSSKNAIIEFKQSSEFDSPPNNKYWVGRNKELVNISNDNFKIIFITGIGGQGKSALAANYLRNHFDSKKYEFADWRDFKEETNRFQTKLVSIVKRLNENFNILNLENFSNNDLVDTFFNNLGNRKIIFVFDNIDSYIDLETFKPTGSLGYFFEQILYREHNSKFIFTCRPFIREASINFYQISLSGISEDECEELFGFYKIPISKIQLKSLSIRAHKLAKGHPLWLNLIAGQAIRGVETVTNFINSIENKSNFDEDNFSAILSEKILNEVWNSLNDKQKILIRGISETVKPEKEENLKTILDSELNANQFHKSLRVLKNLNLIETLSDGEIELHPLVKEFILTKYPRNERAKFITLFVQYYDKFIYVLKPKLNSNLTINEFQNWTSKIELQINSNDFKSALIALEEVSSAILTSGFSEEYLRVCEMLYKKIDWNDSISKEYPYFHSQFISLTSTQVQMGKFDLCDENLEKYQNLIPGKSSYYLSYCSQKSYKLWYQGLFDDSISIAEEGVFLLDESSLTDNYSLRHNLALALRDSRKKNNLKKALEYFLKNEKIEDILNREKINFDFNGHFYGNIGKCLEYMNLYDDALYCYYLSLKLLFKENDTNSILNMGYASLWISELLLKDKKNIDGLYFLKFAKNNWDKTSPPRAKGLKQTWSNLAFDKASKDSIAKLTNWKIENHCKNYLSKRLLN</sequence>
<dbReference type="Proteomes" id="UP000198569">
    <property type="component" value="Unassembled WGS sequence"/>
</dbReference>
<accession>A0A1H2U6R1</accession>
<dbReference type="Pfam" id="PF13289">
    <property type="entry name" value="SIR2_2"/>
    <property type="match status" value="1"/>
</dbReference>
<dbReference type="Gene3D" id="3.40.50.300">
    <property type="entry name" value="P-loop containing nucleotide triphosphate hydrolases"/>
    <property type="match status" value="1"/>
</dbReference>
<dbReference type="InterPro" id="IPR011990">
    <property type="entry name" value="TPR-like_helical_dom_sf"/>
</dbReference>
<proteinExistence type="predicted"/>
<gene>
    <name evidence="3" type="ORF">SAMN05444338_103103</name>
</gene>
<evidence type="ECO:0000313" key="4">
    <source>
        <dbReference type="Proteomes" id="UP000198569"/>
    </source>
</evidence>
<evidence type="ECO:0000313" key="3">
    <source>
        <dbReference type="EMBL" id="SDW51846.1"/>
    </source>
</evidence>
<reference evidence="4" key="1">
    <citation type="submission" date="2016-10" db="EMBL/GenBank/DDBJ databases">
        <authorList>
            <person name="Varghese N."/>
            <person name="Submissions S."/>
        </authorList>
    </citation>
    <scope>NUCLEOTIDE SEQUENCE [LARGE SCALE GENOMIC DNA]</scope>
    <source>
        <strain evidence="4">DSM 15718</strain>
    </source>
</reference>
<dbReference type="InterPro" id="IPR029035">
    <property type="entry name" value="DHS-like_NAD/FAD-binding_dom"/>
</dbReference>
<organism evidence="3 4">
    <name type="scientific">Flavobacterium degerlachei</name>
    <dbReference type="NCBI Taxonomy" id="229203"/>
    <lineage>
        <taxon>Bacteria</taxon>
        <taxon>Pseudomonadati</taxon>
        <taxon>Bacteroidota</taxon>
        <taxon>Flavobacteriia</taxon>
        <taxon>Flavobacteriales</taxon>
        <taxon>Flavobacteriaceae</taxon>
        <taxon>Flavobacterium</taxon>
    </lineage>
</organism>
<dbReference type="PRINTS" id="PR00364">
    <property type="entry name" value="DISEASERSIST"/>
</dbReference>
<keyword evidence="1" id="KW-0175">Coiled coil</keyword>
<dbReference type="Gene3D" id="3.40.50.1220">
    <property type="entry name" value="TPP-binding domain"/>
    <property type="match status" value="1"/>
</dbReference>
<feature type="coiled-coil region" evidence="1">
    <location>
        <begin position="250"/>
        <end position="277"/>
    </location>
</feature>
<dbReference type="AlphaFoldDB" id="A0A1H2U6R1"/>
<protein>
    <submittedName>
        <fullName evidence="3">NB-ARC domain-containing protein</fullName>
    </submittedName>
</protein>
<dbReference type="STRING" id="229203.SAMN05444338_103103"/>
<dbReference type="EMBL" id="FNMV01000003">
    <property type="protein sequence ID" value="SDW51846.1"/>
    <property type="molecule type" value="Genomic_DNA"/>
</dbReference>
<dbReference type="Gene3D" id="1.25.40.10">
    <property type="entry name" value="Tetratricopeptide repeat domain"/>
    <property type="match status" value="1"/>
</dbReference>
<evidence type="ECO:0000256" key="1">
    <source>
        <dbReference type="SAM" id="Coils"/>
    </source>
</evidence>
<dbReference type="Pfam" id="PF00931">
    <property type="entry name" value="NB-ARC"/>
    <property type="match status" value="1"/>
</dbReference>
<dbReference type="InterPro" id="IPR002182">
    <property type="entry name" value="NB-ARC"/>
</dbReference>
<feature type="domain" description="NB-ARC" evidence="2">
    <location>
        <begin position="309"/>
        <end position="413"/>
    </location>
</feature>
<keyword evidence="4" id="KW-1185">Reference proteome</keyword>
<dbReference type="GO" id="GO:0043531">
    <property type="term" value="F:ADP binding"/>
    <property type="evidence" value="ECO:0007669"/>
    <property type="project" value="InterPro"/>
</dbReference>
<dbReference type="SUPFAM" id="SSF52467">
    <property type="entry name" value="DHS-like NAD/FAD-binding domain"/>
    <property type="match status" value="1"/>
</dbReference>
<dbReference type="SUPFAM" id="SSF52540">
    <property type="entry name" value="P-loop containing nucleoside triphosphate hydrolases"/>
    <property type="match status" value="1"/>
</dbReference>
<name>A0A1H2U6R1_9FLAO</name>